<dbReference type="Gene3D" id="1.10.1740.10">
    <property type="match status" value="1"/>
</dbReference>
<dbReference type="EMBL" id="JMCC02000009">
    <property type="protein sequence ID" value="KIG18755.1"/>
    <property type="molecule type" value="Genomic_DNA"/>
</dbReference>
<dbReference type="InterPro" id="IPR013325">
    <property type="entry name" value="RNA_pol_sigma_r2"/>
</dbReference>
<gene>
    <name evidence="8" type="ORF">DB30_07770</name>
</gene>
<organism evidence="8 9">
    <name type="scientific">Enhygromyxa salina</name>
    <dbReference type="NCBI Taxonomy" id="215803"/>
    <lineage>
        <taxon>Bacteria</taxon>
        <taxon>Pseudomonadati</taxon>
        <taxon>Myxococcota</taxon>
        <taxon>Polyangia</taxon>
        <taxon>Nannocystales</taxon>
        <taxon>Nannocystaceae</taxon>
        <taxon>Enhygromyxa</taxon>
    </lineage>
</organism>
<evidence type="ECO:0000256" key="5">
    <source>
        <dbReference type="ARBA" id="ARBA00023163"/>
    </source>
</evidence>
<keyword evidence="3" id="KW-0731">Sigma factor</keyword>
<dbReference type="InterPro" id="IPR039425">
    <property type="entry name" value="RNA_pol_sigma-70-like"/>
</dbReference>
<dbReference type="Proteomes" id="UP000031599">
    <property type="component" value="Unassembled WGS sequence"/>
</dbReference>
<name>A0A0C2DBG3_9BACT</name>
<dbReference type="InterPro" id="IPR007627">
    <property type="entry name" value="RNA_pol_sigma70_r2"/>
</dbReference>
<dbReference type="SUPFAM" id="SSF88946">
    <property type="entry name" value="Sigma2 domain of RNA polymerase sigma factors"/>
    <property type="match status" value="1"/>
</dbReference>
<dbReference type="GO" id="GO:0003677">
    <property type="term" value="F:DNA binding"/>
    <property type="evidence" value="ECO:0007669"/>
    <property type="project" value="UniProtKB-KW"/>
</dbReference>
<evidence type="ECO:0000256" key="2">
    <source>
        <dbReference type="ARBA" id="ARBA00023015"/>
    </source>
</evidence>
<dbReference type="PANTHER" id="PTHR43133:SF8">
    <property type="entry name" value="RNA POLYMERASE SIGMA FACTOR HI_1459-RELATED"/>
    <property type="match status" value="1"/>
</dbReference>
<dbReference type="Gene3D" id="1.10.10.10">
    <property type="entry name" value="Winged helix-like DNA-binding domain superfamily/Winged helix DNA-binding domain"/>
    <property type="match status" value="1"/>
</dbReference>
<dbReference type="AlphaFoldDB" id="A0A0C2DBG3"/>
<dbReference type="RefSeq" id="WP_052546789.1">
    <property type="nucleotide sequence ID" value="NZ_JMCC02000009.1"/>
</dbReference>
<reference evidence="8 9" key="1">
    <citation type="submission" date="2014-12" db="EMBL/GenBank/DDBJ databases">
        <title>Genome assembly of Enhygromyxa salina DSM 15201.</title>
        <authorList>
            <person name="Sharma G."/>
            <person name="Subramanian S."/>
        </authorList>
    </citation>
    <scope>NUCLEOTIDE SEQUENCE [LARGE SCALE GENOMIC DNA]</scope>
    <source>
        <strain evidence="8 9">DSM 15201</strain>
    </source>
</reference>
<comment type="caution">
    <text evidence="8">The sequence shown here is derived from an EMBL/GenBank/DDBJ whole genome shotgun (WGS) entry which is preliminary data.</text>
</comment>
<keyword evidence="5" id="KW-0804">Transcription</keyword>
<keyword evidence="4" id="KW-0238">DNA-binding</keyword>
<dbReference type="SUPFAM" id="SSF88659">
    <property type="entry name" value="Sigma3 and sigma4 domains of RNA polymerase sigma factors"/>
    <property type="match status" value="1"/>
</dbReference>
<dbReference type="GO" id="GO:0016987">
    <property type="term" value="F:sigma factor activity"/>
    <property type="evidence" value="ECO:0007669"/>
    <property type="project" value="UniProtKB-KW"/>
</dbReference>
<proteinExistence type="inferred from homology"/>
<dbReference type="InterPro" id="IPR013249">
    <property type="entry name" value="RNA_pol_sigma70_r4_t2"/>
</dbReference>
<protein>
    <submittedName>
        <fullName evidence="8">RNA polymerase sigma-70 factor</fullName>
    </submittedName>
</protein>
<accession>A0A0C2DBG3</accession>
<dbReference type="Pfam" id="PF04542">
    <property type="entry name" value="Sigma70_r2"/>
    <property type="match status" value="1"/>
</dbReference>
<dbReference type="PANTHER" id="PTHR43133">
    <property type="entry name" value="RNA POLYMERASE ECF-TYPE SIGMA FACTO"/>
    <property type="match status" value="1"/>
</dbReference>
<dbReference type="GO" id="GO:0006352">
    <property type="term" value="P:DNA-templated transcription initiation"/>
    <property type="evidence" value="ECO:0007669"/>
    <property type="project" value="InterPro"/>
</dbReference>
<dbReference type="InterPro" id="IPR014284">
    <property type="entry name" value="RNA_pol_sigma-70_dom"/>
</dbReference>
<evidence type="ECO:0000256" key="1">
    <source>
        <dbReference type="ARBA" id="ARBA00010641"/>
    </source>
</evidence>
<keyword evidence="2" id="KW-0805">Transcription regulation</keyword>
<evidence type="ECO:0000259" key="6">
    <source>
        <dbReference type="Pfam" id="PF04542"/>
    </source>
</evidence>
<dbReference type="NCBIfam" id="TIGR02937">
    <property type="entry name" value="sigma70-ECF"/>
    <property type="match status" value="1"/>
</dbReference>
<feature type="domain" description="RNA polymerase sigma-70 region 2" evidence="6">
    <location>
        <begin position="22"/>
        <end position="89"/>
    </location>
</feature>
<evidence type="ECO:0000313" key="9">
    <source>
        <dbReference type="Proteomes" id="UP000031599"/>
    </source>
</evidence>
<evidence type="ECO:0000259" key="7">
    <source>
        <dbReference type="Pfam" id="PF08281"/>
    </source>
</evidence>
<sequence>MHSDAELLAAWAGGDTLSGSRLFDRHYSAVYRFFANKVSSPSEIEDLVQQTFMACIESRARYRGEASFRTFLFAIARNVLLRYLRDARKHDVDVASTSLADCGLGVTSVLHLRREQQLLLTALRHIPIDSQIVLEMSYWEQMPAREIGETLNESEAAIRGRLRKAKLELRGAVEGLARTRSELDSTLDGLEQWAENMRAFWDAR</sequence>
<comment type="similarity">
    <text evidence="1">Belongs to the sigma-70 factor family. ECF subfamily.</text>
</comment>
<evidence type="ECO:0000313" key="8">
    <source>
        <dbReference type="EMBL" id="KIG18755.1"/>
    </source>
</evidence>
<dbReference type="Pfam" id="PF08281">
    <property type="entry name" value="Sigma70_r4_2"/>
    <property type="match status" value="1"/>
</dbReference>
<evidence type="ECO:0000256" key="3">
    <source>
        <dbReference type="ARBA" id="ARBA00023082"/>
    </source>
</evidence>
<feature type="domain" description="RNA polymerase sigma factor 70 region 4 type 2" evidence="7">
    <location>
        <begin position="117"/>
        <end position="169"/>
    </location>
</feature>
<dbReference type="InterPro" id="IPR036388">
    <property type="entry name" value="WH-like_DNA-bd_sf"/>
</dbReference>
<dbReference type="InterPro" id="IPR013324">
    <property type="entry name" value="RNA_pol_sigma_r3/r4-like"/>
</dbReference>
<evidence type="ECO:0000256" key="4">
    <source>
        <dbReference type="ARBA" id="ARBA00023125"/>
    </source>
</evidence>